<reference evidence="1" key="1">
    <citation type="journal article" date="2021" name="PeerJ">
        <title>Extensive microbial diversity within the chicken gut microbiome revealed by metagenomics and culture.</title>
        <authorList>
            <person name="Gilroy R."/>
            <person name="Ravi A."/>
            <person name="Getino M."/>
            <person name="Pursley I."/>
            <person name="Horton D.L."/>
            <person name="Alikhan N.F."/>
            <person name="Baker D."/>
            <person name="Gharbi K."/>
            <person name="Hall N."/>
            <person name="Watson M."/>
            <person name="Adriaenssens E.M."/>
            <person name="Foster-Nyarko E."/>
            <person name="Jarju S."/>
            <person name="Secka A."/>
            <person name="Antonio M."/>
            <person name="Oren A."/>
            <person name="Chaudhuri R.R."/>
            <person name="La Ragione R."/>
            <person name="Hildebrand F."/>
            <person name="Pallen M.J."/>
        </authorList>
    </citation>
    <scope>NUCLEOTIDE SEQUENCE</scope>
    <source>
        <strain evidence="1">2239</strain>
    </source>
</reference>
<name>A0A9D1V5A9_9FIRM</name>
<gene>
    <name evidence="1" type="ORF">H9865_09645</name>
</gene>
<evidence type="ECO:0000313" key="2">
    <source>
        <dbReference type="Proteomes" id="UP000824193"/>
    </source>
</evidence>
<organism evidence="1 2">
    <name type="scientific">Candidatus Allofournierella pullicola</name>
    <dbReference type="NCBI Taxonomy" id="2838596"/>
    <lineage>
        <taxon>Bacteria</taxon>
        <taxon>Bacillati</taxon>
        <taxon>Bacillota</taxon>
        <taxon>Clostridia</taxon>
        <taxon>Eubacteriales</taxon>
        <taxon>Oscillospiraceae</taxon>
        <taxon>Allofournierella</taxon>
    </lineage>
</organism>
<protein>
    <submittedName>
        <fullName evidence="1">Methylenetetrahydrofolate dehydrogenase</fullName>
    </submittedName>
</protein>
<dbReference type="AlphaFoldDB" id="A0A9D1V5A9"/>
<dbReference type="EMBL" id="DXFW01000034">
    <property type="protein sequence ID" value="HIX06337.1"/>
    <property type="molecule type" value="Genomic_DNA"/>
</dbReference>
<dbReference type="Proteomes" id="UP000824193">
    <property type="component" value="Unassembled WGS sequence"/>
</dbReference>
<reference evidence="1" key="2">
    <citation type="submission" date="2021-04" db="EMBL/GenBank/DDBJ databases">
        <authorList>
            <person name="Gilroy R."/>
        </authorList>
    </citation>
    <scope>NUCLEOTIDE SEQUENCE</scope>
    <source>
        <strain evidence="1">2239</strain>
    </source>
</reference>
<comment type="caution">
    <text evidence="1">The sequence shown here is derived from an EMBL/GenBank/DDBJ whole genome shotgun (WGS) entry which is preliminary data.</text>
</comment>
<accession>A0A9D1V5A9</accession>
<evidence type="ECO:0000313" key="1">
    <source>
        <dbReference type="EMBL" id="HIX06337.1"/>
    </source>
</evidence>
<sequence length="76" mass="8939">MKARLPKRHEYVISFPEGTDAARNDEAWDKLNQILEDYKKAHNGNSVYEPTFIQDTEEQVKALQAEYGFEYTIEEK</sequence>
<proteinExistence type="predicted"/>